<dbReference type="KEGG" id="mav:MAV_4965"/>
<accession>A0A0H2ZSM1</accession>
<dbReference type="EMBL" id="CP000479">
    <property type="protein sequence ID" value="ABK64636.1"/>
    <property type="molecule type" value="Genomic_DNA"/>
</dbReference>
<sequence length="368" mass="37722">MRGQGHQIFVDELARFAAAEADPRVTAIAQRAAAPLRVVVRGRRGVGRRTLARALDRAGRATGIAVTTDAADVVVHVTAEVAKPEDTQAISTARAAGHPVLAVLSKADLVGSLSGRGGDGPIAAARARCADLSALIGVPIRPAIGLLAVAALDDLGDDLWAALRTLAADPAACLDGSITGFLDAGVDVPAAARERLLDTLDLFGTALAIAAIRRGAGPAQLRTMLRRISGVDAVLAEIGALGAEVRYRRVLGAVAELEALAVGGAALGERISGFLSRDDAVVARMAAALDMAGDMAGEVAGEAAPGDPSGHLARAVRWQRYSRASGSDLHRACGADIARGSLRLWSQACATLPGERPVELPVEREDPA</sequence>
<evidence type="ECO:0000313" key="2">
    <source>
        <dbReference type="Proteomes" id="UP000001574"/>
    </source>
</evidence>
<protein>
    <submittedName>
        <fullName evidence="1">Uncharacterized protein</fullName>
    </submittedName>
</protein>
<dbReference type="Proteomes" id="UP000001574">
    <property type="component" value="Chromosome"/>
</dbReference>
<organism evidence="1 2">
    <name type="scientific">Mycobacterium avium (strain 104)</name>
    <dbReference type="NCBI Taxonomy" id="243243"/>
    <lineage>
        <taxon>Bacteria</taxon>
        <taxon>Bacillati</taxon>
        <taxon>Actinomycetota</taxon>
        <taxon>Actinomycetes</taxon>
        <taxon>Mycobacteriales</taxon>
        <taxon>Mycobacteriaceae</taxon>
        <taxon>Mycobacterium</taxon>
        <taxon>Mycobacterium avium complex (MAC)</taxon>
    </lineage>
</organism>
<dbReference type="RefSeq" id="WP_011726357.1">
    <property type="nucleotide sequence ID" value="NC_008595.1"/>
</dbReference>
<dbReference type="HOGENOM" id="CLU_064477_0_0_11"/>
<proteinExistence type="predicted"/>
<dbReference type="GeneID" id="75272494"/>
<gene>
    <name evidence="1" type="ordered locus">MAV_4965</name>
</gene>
<dbReference type="AlphaFoldDB" id="A0A0H2ZSM1"/>
<reference evidence="1 2" key="1">
    <citation type="submission" date="2006-10" db="EMBL/GenBank/DDBJ databases">
        <authorList>
            <person name="Fleischmann R.D."/>
            <person name="Dodson R.J."/>
            <person name="Haft D.H."/>
            <person name="Merkel J.S."/>
            <person name="Nelson W.C."/>
            <person name="Fraser C.M."/>
        </authorList>
    </citation>
    <scope>NUCLEOTIDE SEQUENCE [LARGE SCALE GENOMIC DNA]</scope>
    <source>
        <strain evidence="1 2">104</strain>
    </source>
</reference>
<evidence type="ECO:0000313" key="1">
    <source>
        <dbReference type="EMBL" id="ABK64636.1"/>
    </source>
</evidence>
<name>A0A0H2ZSM1_MYCA1</name>